<evidence type="ECO:0000313" key="1">
    <source>
        <dbReference type="EMBL" id="KAI3836800.1"/>
    </source>
</evidence>
<dbReference type="AlphaFoldDB" id="A0AAD4RW85"/>
<dbReference type="Proteomes" id="UP001202328">
    <property type="component" value="Unassembled WGS sequence"/>
</dbReference>
<protein>
    <submittedName>
        <fullName evidence="1">Uncharacterized protein</fullName>
    </submittedName>
</protein>
<dbReference type="EMBL" id="JAJJMB010017633">
    <property type="protein sequence ID" value="KAI3836800.1"/>
    <property type="molecule type" value="Genomic_DNA"/>
</dbReference>
<name>A0AAD4RW85_9MAGN</name>
<evidence type="ECO:0000313" key="2">
    <source>
        <dbReference type="Proteomes" id="UP001202328"/>
    </source>
</evidence>
<keyword evidence="2" id="KW-1185">Reference proteome</keyword>
<reference evidence="1" key="1">
    <citation type="submission" date="2022-04" db="EMBL/GenBank/DDBJ databases">
        <title>A functionally conserved STORR gene fusion in Papaver species that diverged 16.8 million years ago.</title>
        <authorList>
            <person name="Catania T."/>
        </authorList>
    </citation>
    <scope>NUCLEOTIDE SEQUENCE</scope>
    <source>
        <strain evidence="1">S-188037</strain>
    </source>
</reference>
<comment type="caution">
    <text evidence="1">The sequence shown here is derived from an EMBL/GenBank/DDBJ whole genome shotgun (WGS) entry which is preliminary data.</text>
</comment>
<gene>
    <name evidence="1" type="ORF">MKW98_005133</name>
</gene>
<sequence length="80" mass="8943">MKAENGRESQVKLIISRDGVDVEAMKKEISSQCKSLLREIFSSNALAHGFTEFATNHASATVVFVFLYSKLAFFCFRFGS</sequence>
<accession>A0AAD4RW85</accession>
<proteinExistence type="predicted"/>
<organism evidence="1 2">
    <name type="scientific">Papaver atlanticum</name>
    <dbReference type="NCBI Taxonomy" id="357466"/>
    <lineage>
        <taxon>Eukaryota</taxon>
        <taxon>Viridiplantae</taxon>
        <taxon>Streptophyta</taxon>
        <taxon>Embryophyta</taxon>
        <taxon>Tracheophyta</taxon>
        <taxon>Spermatophyta</taxon>
        <taxon>Magnoliopsida</taxon>
        <taxon>Ranunculales</taxon>
        <taxon>Papaveraceae</taxon>
        <taxon>Papaveroideae</taxon>
        <taxon>Papaver</taxon>
    </lineage>
</organism>